<gene>
    <name evidence="2" type="ORF">CWE13_00325</name>
</gene>
<dbReference type="AlphaFoldDB" id="A0A432WWH9"/>
<name>A0A432WWH9_9GAMM</name>
<accession>A0A432WWH9</accession>
<dbReference type="EMBL" id="PIPP01000001">
    <property type="protein sequence ID" value="RUO38134.1"/>
    <property type="molecule type" value="Genomic_DNA"/>
</dbReference>
<keyword evidence="1" id="KW-0732">Signal</keyword>
<feature type="chain" id="PRO_5019118622" evidence="1">
    <location>
        <begin position="24"/>
        <end position="154"/>
    </location>
</feature>
<evidence type="ECO:0000313" key="2">
    <source>
        <dbReference type="EMBL" id="RUO38134.1"/>
    </source>
</evidence>
<proteinExistence type="predicted"/>
<evidence type="ECO:0000256" key="1">
    <source>
        <dbReference type="SAM" id="SignalP"/>
    </source>
</evidence>
<feature type="signal peptide" evidence="1">
    <location>
        <begin position="1"/>
        <end position="23"/>
    </location>
</feature>
<protein>
    <submittedName>
        <fullName evidence="2">Uncharacterized protein</fullName>
    </submittedName>
</protein>
<dbReference type="RefSeq" id="WP_126805360.1">
    <property type="nucleotide sequence ID" value="NZ_PIPP01000001.1"/>
</dbReference>
<keyword evidence="3" id="KW-1185">Reference proteome</keyword>
<sequence length="154" mass="17014">MKKSLYSLALLITTAASPLTATANDDFKYPVYVSHSGDDSVGSRVAFNVRNLVRSSPHLKLSNDTNEPHFGFYLISTPLDSEYASSASAFSLVFTFDPGTNRYAERLLTAMVGRCGSSRVASCAEDYVANLDEEITKFERYFGSDIPYLFKGYD</sequence>
<organism evidence="2 3">
    <name type="scientific">Aliidiomarina shirensis</name>
    <dbReference type="NCBI Taxonomy" id="1048642"/>
    <lineage>
        <taxon>Bacteria</taxon>
        <taxon>Pseudomonadati</taxon>
        <taxon>Pseudomonadota</taxon>
        <taxon>Gammaproteobacteria</taxon>
        <taxon>Alteromonadales</taxon>
        <taxon>Idiomarinaceae</taxon>
        <taxon>Aliidiomarina</taxon>
    </lineage>
</organism>
<comment type="caution">
    <text evidence="2">The sequence shown here is derived from an EMBL/GenBank/DDBJ whole genome shotgun (WGS) entry which is preliminary data.</text>
</comment>
<dbReference type="OrthoDB" id="9182596at2"/>
<dbReference type="Proteomes" id="UP000286934">
    <property type="component" value="Unassembled WGS sequence"/>
</dbReference>
<evidence type="ECO:0000313" key="3">
    <source>
        <dbReference type="Proteomes" id="UP000286934"/>
    </source>
</evidence>
<reference evidence="3" key="1">
    <citation type="journal article" date="2018" name="Front. Microbiol.">
        <title>Genome-Based Analysis Reveals the Taxonomy and Diversity of the Family Idiomarinaceae.</title>
        <authorList>
            <person name="Liu Y."/>
            <person name="Lai Q."/>
            <person name="Shao Z."/>
        </authorList>
    </citation>
    <scope>NUCLEOTIDE SEQUENCE [LARGE SCALE GENOMIC DNA]</scope>
    <source>
        <strain evidence="3">AIS</strain>
    </source>
</reference>